<dbReference type="AlphaFoldDB" id="A0A8K0CCN1"/>
<name>A0A8K0CCN1_IGNLU</name>
<proteinExistence type="predicted"/>
<evidence type="ECO:0000313" key="3">
    <source>
        <dbReference type="Proteomes" id="UP000801492"/>
    </source>
</evidence>
<dbReference type="EMBL" id="VTPC01090043">
    <property type="protein sequence ID" value="KAF2884990.1"/>
    <property type="molecule type" value="Genomic_DNA"/>
</dbReference>
<dbReference type="Proteomes" id="UP000801492">
    <property type="component" value="Unassembled WGS sequence"/>
</dbReference>
<protein>
    <submittedName>
        <fullName evidence="2">Uncharacterized protein</fullName>
    </submittedName>
</protein>
<keyword evidence="1" id="KW-0732">Signal</keyword>
<feature type="chain" id="PRO_5035473747" evidence="1">
    <location>
        <begin position="22"/>
        <end position="127"/>
    </location>
</feature>
<gene>
    <name evidence="2" type="ORF">ILUMI_21164</name>
</gene>
<comment type="caution">
    <text evidence="2">The sequence shown here is derived from an EMBL/GenBank/DDBJ whole genome shotgun (WGS) entry which is preliminary data.</text>
</comment>
<organism evidence="2 3">
    <name type="scientific">Ignelater luminosus</name>
    <name type="common">Cucubano</name>
    <name type="synonym">Pyrophorus luminosus</name>
    <dbReference type="NCBI Taxonomy" id="2038154"/>
    <lineage>
        <taxon>Eukaryota</taxon>
        <taxon>Metazoa</taxon>
        <taxon>Ecdysozoa</taxon>
        <taxon>Arthropoda</taxon>
        <taxon>Hexapoda</taxon>
        <taxon>Insecta</taxon>
        <taxon>Pterygota</taxon>
        <taxon>Neoptera</taxon>
        <taxon>Endopterygota</taxon>
        <taxon>Coleoptera</taxon>
        <taxon>Polyphaga</taxon>
        <taxon>Elateriformia</taxon>
        <taxon>Elateroidea</taxon>
        <taxon>Elateridae</taxon>
        <taxon>Agrypninae</taxon>
        <taxon>Pyrophorini</taxon>
        <taxon>Ignelater</taxon>
    </lineage>
</organism>
<accession>A0A8K0CCN1</accession>
<evidence type="ECO:0000256" key="1">
    <source>
        <dbReference type="SAM" id="SignalP"/>
    </source>
</evidence>
<sequence>MNIQILTSFIVLIFYIWETESAPALAKSRQFLPPLPGYIPVYIRPGNTPLEDINLDLAEAFQSYAFKQGRLSTARSLSHILTENDVKDENDISSIALDDIKLESPKSNKNDIIVHTNIQKIPKLAQV</sequence>
<reference evidence="2" key="1">
    <citation type="submission" date="2019-08" db="EMBL/GenBank/DDBJ databases">
        <title>The genome of the North American firefly Photinus pyralis.</title>
        <authorList>
            <consortium name="Photinus pyralis genome working group"/>
            <person name="Fallon T.R."/>
            <person name="Sander Lower S.E."/>
            <person name="Weng J.-K."/>
        </authorList>
    </citation>
    <scope>NUCLEOTIDE SEQUENCE</scope>
    <source>
        <strain evidence="2">TRF0915ILg1</strain>
        <tissue evidence="2">Whole body</tissue>
    </source>
</reference>
<evidence type="ECO:0000313" key="2">
    <source>
        <dbReference type="EMBL" id="KAF2884990.1"/>
    </source>
</evidence>
<dbReference type="OrthoDB" id="6620644at2759"/>
<keyword evidence="3" id="KW-1185">Reference proteome</keyword>
<feature type="signal peptide" evidence="1">
    <location>
        <begin position="1"/>
        <end position="21"/>
    </location>
</feature>